<evidence type="ECO:0000313" key="5">
    <source>
        <dbReference type="Proteomes" id="UP000305100"/>
    </source>
</evidence>
<dbReference type="Pfam" id="PF06458">
    <property type="entry name" value="MucBP"/>
    <property type="match status" value="2"/>
</dbReference>
<name>A0A5R9CVV8_9LACO</name>
<accession>A0A5R9CVV8</accession>
<reference evidence="4 5" key="1">
    <citation type="submission" date="2019-05" db="EMBL/GenBank/DDBJ databases">
        <title>The metagenome of a microbial culture collection derived from dairy environment covers the genomic content of the human microbiome.</title>
        <authorList>
            <person name="Roder T."/>
            <person name="Wuthrich D."/>
            <person name="Sattari Z."/>
            <person name="Von Ah U."/>
            <person name="Bar C."/>
            <person name="Ronchi F."/>
            <person name="Macpherson A.J."/>
            <person name="Ganal-Vonarburg S.C."/>
            <person name="Bruggmann R."/>
            <person name="Vergeres G."/>
        </authorList>
    </citation>
    <scope>NUCLEOTIDE SEQUENCE [LARGE SCALE GENOMIC DNA]</scope>
    <source>
        <strain evidence="4 5">FAM 1079</strain>
    </source>
</reference>
<feature type="domain" description="MucBP" evidence="3">
    <location>
        <begin position="154"/>
        <end position="217"/>
    </location>
</feature>
<feature type="compositionally biased region" description="Polar residues" evidence="2">
    <location>
        <begin position="56"/>
        <end position="65"/>
    </location>
</feature>
<dbReference type="OrthoDB" id="2329985at2"/>
<evidence type="ECO:0000313" key="4">
    <source>
        <dbReference type="EMBL" id="TLQ19100.1"/>
    </source>
</evidence>
<gene>
    <name evidence="4" type="ORF">FEZ41_08025</name>
</gene>
<organism evidence="4 5">
    <name type="scientific">Lentilactobacillus parafarraginis</name>
    <dbReference type="NCBI Taxonomy" id="390842"/>
    <lineage>
        <taxon>Bacteria</taxon>
        <taxon>Bacillati</taxon>
        <taxon>Bacillota</taxon>
        <taxon>Bacilli</taxon>
        <taxon>Lactobacillales</taxon>
        <taxon>Lactobacillaceae</taxon>
        <taxon>Lentilactobacillus</taxon>
    </lineage>
</organism>
<feature type="region of interest" description="Disordered" evidence="2">
    <location>
        <begin position="39"/>
        <end position="82"/>
    </location>
</feature>
<dbReference type="AlphaFoldDB" id="A0A5R9CVV8"/>
<evidence type="ECO:0000256" key="2">
    <source>
        <dbReference type="SAM" id="MobiDB-lite"/>
    </source>
</evidence>
<feature type="domain" description="MucBP" evidence="3">
    <location>
        <begin position="88"/>
        <end position="146"/>
    </location>
</feature>
<dbReference type="InterPro" id="IPR009459">
    <property type="entry name" value="MucBP_dom"/>
</dbReference>
<dbReference type="RefSeq" id="WP_054732151.1">
    <property type="nucleotide sequence ID" value="NZ_VBSX01000017.1"/>
</dbReference>
<dbReference type="EMBL" id="VBSX01000017">
    <property type="protein sequence ID" value="TLQ19100.1"/>
    <property type="molecule type" value="Genomic_DNA"/>
</dbReference>
<evidence type="ECO:0000256" key="1">
    <source>
        <dbReference type="ARBA" id="ARBA00022737"/>
    </source>
</evidence>
<comment type="caution">
    <text evidence="4">The sequence shown here is derived from an EMBL/GenBank/DDBJ whole genome shotgun (WGS) entry which is preliminary data.</text>
</comment>
<dbReference type="Proteomes" id="UP000305100">
    <property type="component" value="Unassembled WGS sequence"/>
</dbReference>
<dbReference type="Gene3D" id="3.10.20.320">
    <property type="entry name" value="Putative peptidoglycan bound protein (lpxtg motif)"/>
    <property type="match status" value="2"/>
</dbReference>
<protein>
    <recommendedName>
        <fullName evidence="3">MucBP domain-containing protein</fullName>
    </recommendedName>
</protein>
<sequence length="374" mass="41721">MTLLSWIKKQLNIITPSIHPAEHRRHARHMDYHRKKRVKFTEPNSASKPEAPTKPQPDTQNQNDELNGERPTAAAKQATSGPAANSRVIFSYLDEDDAPIGQSDILNGVAGEPIHFKIPDFSDYYLTAIDNFTATFDSQDQEITLHFARKEGLPVMVYTMDTDTRTILQSVQLLSGKLGKHYSVTAPEIDGYRLTSSAGQTYGNFDNQTHGIVFYYRKSNWRVVQPVTYYVKLTANHQVFGDPGGQALRTGLPANVIIKIFARIDTTDDVSWLNIGGSEWILNANLEPSDLPSYALVADITKTSRNPVRLAGTISFVPGKSIALFDQPYGNQVGSLADGSRVSISATIVDDQDLIWYELADHRIVPQRYLKIDQ</sequence>
<proteinExistence type="predicted"/>
<evidence type="ECO:0000259" key="3">
    <source>
        <dbReference type="Pfam" id="PF06458"/>
    </source>
</evidence>
<keyword evidence="1" id="KW-0677">Repeat</keyword>